<keyword evidence="2 4" id="KW-0863">Zinc-finger</keyword>
<dbReference type="Pfam" id="PF13765">
    <property type="entry name" value="PRY"/>
    <property type="match status" value="1"/>
</dbReference>
<dbReference type="InterPro" id="IPR001870">
    <property type="entry name" value="B30.2/SPRY"/>
</dbReference>
<dbReference type="CDD" id="cd13733">
    <property type="entry name" value="SPRY_PRY_C-I_1"/>
    <property type="match status" value="1"/>
</dbReference>
<evidence type="ECO:0000256" key="4">
    <source>
        <dbReference type="PROSITE-ProRule" id="PRU00175"/>
    </source>
</evidence>
<dbReference type="GO" id="GO:0008270">
    <property type="term" value="F:zinc ion binding"/>
    <property type="evidence" value="ECO:0007669"/>
    <property type="project" value="UniProtKB-KW"/>
</dbReference>
<dbReference type="SUPFAM" id="SSF49899">
    <property type="entry name" value="Concanavalin A-like lectins/glucanases"/>
    <property type="match status" value="1"/>
</dbReference>
<protein>
    <submittedName>
        <fullName evidence="8">Uncharacterized protein</fullName>
    </submittedName>
</protein>
<dbReference type="InterPro" id="IPR013320">
    <property type="entry name" value="ConA-like_dom_sf"/>
</dbReference>
<evidence type="ECO:0000256" key="2">
    <source>
        <dbReference type="ARBA" id="ARBA00022771"/>
    </source>
</evidence>
<feature type="domain" description="B30.2/SPRY" evidence="7">
    <location>
        <begin position="199"/>
        <end position="396"/>
    </location>
</feature>
<dbReference type="InterPro" id="IPR043136">
    <property type="entry name" value="B30.2/SPRY_sf"/>
</dbReference>
<dbReference type="InterPro" id="IPR013083">
    <property type="entry name" value="Znf_RING/FYVE/PHD"/>
</dbReference>
<evidence type="ECO:0000256" key="3">
    <source>
        <dbReference type="ARBA" id="ARBA00022833"/>
    </source>
</evidence>
<dbReference type="Pfam" id="PF00622">
    <property type="entry name" value="SPRY"/>
    <property type="match status" value="1"/>
</dbReference>
<dbReference type="PROSITE" id="PS00518">
    <property type="entry name" value="ZF_RING_1"/>
    <property type="match status" value="1"/>
</dbReference>
<keyword evidence="3" id="KW-0862">Zinc</keyword>
<keyword evidence="5" id="KW-0175">Coiled coil</keyword>
<name>A0A8D3E0J0_SCOMX</name>
<evidence type="ECO:0000313" key="9">
    <source>
        <dbReference type="Proteomes" id="UP000694558"/>
    </source>
</evidence>
<dbReference type="GeneTree" id="ENSGT01040000240400"/>
<dbReference type="AlphaFoldDB" id="A0A8D3E0J0"/>
<dbReference type="Ensembl" id="ENSSMAT00000066554.1">
    <property type="protein sequence ID" value="ENSSMAP00000065299.1"/>
    <property type="gene ID" value="ENSSMAG00000037924.1"/>
</dbReference>
<dbReference type="SUPFAM" id="SSF57850">
    <property type="entry name" value="RING/U-box"/>
    <property type="match status" value="1"/>
</dbReference>
<dbReference type="PROSITE" id="PS50188">
    <property type="entry name" value="B302_SPRY"/>
    <property type="match status" value="1"/>
</dbReference>
<dbReference type="InterPro" id="IPR001841">
    <property type="entry name" value="Znf_RING"/>
</dbReference>
<dbReference type="PROSITE" id="PS50089">
    <property type="entry name" value="ZF_RING_2"/>
    <property type="match status" value="1"/>
</dbReference>
<dbReference type="SMART" id="SM00184">
    <property type="entry name" value="RING"/>
    <property type="match status" value="1"/>
</dbReference>
<feature type="domain" description="RING-type" evidence="6">
    <location>
        <begin position="20"/>
        <end position="60"/>
    </location>
</feature>
<dbReference type="Pfam" id="PF13445">
    <property type="entry name" value="zf-RING_UBOX"/>
    <property type="match status" value="1"/>
</dbReference>
<evidence type="ECO:0000259" key="7">
    <source>
        <dbReference type="PROSITE" id="PS50188"/>
    </source>
</evidence>
<evidence type="ECO:0000256" key="1">
    <source>
        <dbReference type="ARBA" id="ARBA00022723"/>
    </source>
</evidence>
<evidence type="ECO:0000256" key="5">
    <source>
        <dbReference type="SAM" id="Coils"/>
    </source>
</evidence>
<dbReference type="Proteomes" id="UP000694558">
    <property type="component" value="Chromosome 12"/>
</dbReference>
<dbReference type="PRINTS" id="PR01407">
    <property type="entry name" value="BUTYPHLNCDUF"/>
</dbReference>
<evidence type="ECO:0000259" key="6">
    <source>
        <dbReference type="PROSITE" id="PS50089"/>
    </source>
</evidence>
<dbReference type="Pfam" id="PF25600">
    <property type="entry name" value="TRIM_CC"/>
    <property type="match status" value="1"/>
</dbReference>
<reference evidence="8" key="2">
    <citation type="submission" date="2025-08" db="UniProtKB">
        <authorList>
            <consortium name="Ensembl"/>
        </authorList>
    </citation>
    <scope>IDENTIFICATION</scope>
</reference>
<dbReference type="SMART" id="SM00449">
    <property type="entry name" value="SPRY"/>
    <property type="match status" value="1"/>
</dbReference>
<dbReference type="InterPro" id="IPR058030">
    <property type="entry name" value="TRIM8/14/16/25/29/45/65_CC"/>
</dbReference>
<feature type="coiled-coil region" evidence="5">
    <location>
        <begin position="69"/>
        <end position="147"/>
    </location>
</feature>
<proteinExistence type="predicted"/>
<keyword evidence="1" id="KW-0479">Metal-binding</keyword>
<dbReference type="Gene3D" id="3.30.40.10">
    <property type="entry name" value="Zinc/RING finger domain, C3HC4 (zinc finger)"/>
    <property type="match status" value="1"/>
</dbReference>
<dbReference type="FunFam" id="2.60.120.920:FF:000004">
    <property type="entry name" value="Butyrophilin subfamily 1 member A1"/>
    <property type="match status" value="1"/>
</dbReference>
<dbReference type="Gene3D" id="2.60.120.920">
    <property type="match status" value="1"/>
</dbReference>
<dbReference type="SMART" id="SM00589">
    <property type="entry name" value="PRY"/>
    <property type="match status" value="1"/>
</dbReference>
<dbReference type="PANTHER" id="PTHR24103">
    <property type="entry name" value="E3 UBIQUITIN-PROTEIN LIGASE TRIM"/>
    <property type="match status" value="1"/>
</dbReference>
<organism evidence="8 9">
    <name type="scientific">Scophthalmus maximus</name>
    <name type="common">Turbot</name>
    <name type="synonym">Psetta maxima</name>
    <dbReference type="NCBI Taxonomy" id="52904"/>
    <lineage>
        <taxon>Eukaryota</taxon>
        <taxon>Metazoa</taxon>
        <taxon>Chordata</taxon>
        <taxon>Craniata</taxon>
        <taxon>Vertebrata</taxon>
        <taxon>Euteleostomi</taxon>
        <taxon>Actinopterygii</taxon>
        <taxon>Neopterygii</taxon>
        <taxon>Teleostei</taxon>
        <taxon>Neoteleostei</taxon>
        <taxon>Acanthomorphata</taxon>
        <taxon>Carangaria</taxon>
        <taxon>Pleuronectiformes</taxon>
        <taxon>Pleuronectoidei</taxon>
        <taxon>Scophthalmidae</taxon>
        <taxon>Scophthalmus</taxon>
    </lineage>
</organism>
<evidence type="ECO:0000313" key="8">
    <source>
        <dbReference type="Ensembl" id="ENSSMAP00000065299.1"/>
    </source>
</evidence>
<dbReference type="InterPro" id="IPR003877">
    <property type="entry name" value="SPRY_dom"/>
</dbReference>
<dbReference type="InterPro" id="IPR017907">
    <property type="entry name" value="Znf_RING_CS"/>
</dbReference>
<dbReference type="InterPro" id="IPR003879">
    <property type="entry name" value="Butyrophylin_SPRY"/>
</dbReference>
<accession>A0A8D3E0J0</accession>
<dbReference type="InterPro" id="IPR006574">
    <property type="entry name" value="PRY"/>
</dbReference>
<dbReference type="InterPro" id="IPR027370">
    <property type="entry name" value="Znf-RING_euk"/>
</dbReference>
<dbReference type="InterPro" id="IPR050143">
    <property type="entry name" value="TRIM/RBCC"/>
</dbReference>
<reference evidence="8" key="1">
    <citation type="submission" date="2023-05" db="EMBL/GenBank/DDBJ databases">
        <title>High-quality long-read genome of Scophthalmus maximus.</title>
        <authorList>
            <person name="Lien S."/>
            <person name="Martinez P."/>
        </authorList>
    </citation>
    <scope>NUCLEOTIDE SEQUENCE [LARGE SCALE GENOMIC DNA]</scope>
</reference>
<sequence>LCEINMSNANCLLSEDDFLCPICLDMFTDPVSTPCGHNFCQHCITTHWTMIVPSQCPVCKEVFYTRPQLRDIERSVKISKEEADREKAEGVKVFTALKESIDKGLNELMDEIEDKQTTTEKQAEDSITELEQEISELMKRSTEVEQLSLSEDHIHLLQSFPSLKAAPTAKDWRKVRVRPPSHEGTVARAVSRLEETLSKEVKKLKEAELRRVQQFEVDVTLDPDTANHWLVLSDDGKQVHDGDVRQSLPDNPERFCPCTNVFGEQSLSSGRFYFEVQVTGKTKWDLGVARESINRKKINTLSPELGYWTIWLRNGNEYRALSDPDVRLSLTSRPDRVGVFVDYEQGLVSFYDVDAAALIFSYTGCSFTEKLRPFFSPCNADDGENSAPLIICAVKQTG</sequence>